<dbReference type="Proteomes" id="UP000278855">
    <property type="component" value="Unassembled WGS sequence"/>
</dbReference>
<evidence type="ECO:0000313" key="4">
    <source>
        <dbReference type="Proteomes" id="UP000273778"/>
    </source>
</evidence>
<accession>A0A3N4DYE0</accession>
<name>A0A3N4DYE0_9GAMM</name>
<dbReference type="AlphaFoldDB" id="A0A3N4DYE0"/>
<keyword evidence="4" id="KW-1185">Reference proteome</keyword>
<protein>
    <submittedName>
        <fullName evidence="3">U32 family peptidase</fullName>
    </submittedName>
</protein>
<feature type="domain" description="Peptidase U32 collagenase" evidence="1">
    <location>
        <begin position="342"/>
        <end position="441"/>
    </location>
</feature>
<gene>
    <name evidence="3" type="ORF">EGC77_22250</name>
    <name evidence="2" type="ORF">EGC80_12620</name>
</gene>
<dbReference type="Pfam" id="PF01136">
    <property type="entry name" value="Peptidase_U32"/>
    <property type="match status" value="2"/>
</dbReference>
<dbReference type="Pfam" id="PF12392">
    <property type="entry name" value="DUF3656"/>
    <property type="match status" value="1"/>
</dbReference>
<dbReference type="InterPro" id="IPR051454">
    <property type="entry name" value="RNA/ubiquinone_mod_enzymes"/>
</dbReference>
<evidence type="ECO:0000313" key="5">
    <source>
        <dbReference type="Proteomes" id="UP000278855"/>
    </source>
</evidence>
<dbReference type="KEGG" id="spsr:EGC80_12620"/>
<proteinExistence type="predicted"/>
<reference evidence="3" key="3">
    <citation type="submission" date="2018-11" db="EMBL/GenBank/DDBJ databases">
        <authorList>
            <person name="Hwang Y.J."/>
            <person name="Hwang C.Y."/>
        </authorList>
    </citation>
    <scope>NUCLEOTIDE SEQUENCE</scope>
    <source>
        <strain evidence="3">R106</strain>
    </source>
</reference>
<reference evidence="2 4" key="1">
    <citation type="submission" date="2018-11" db="EMBL/GenBank/DDBJ databases">
        <title>Shewanella sp. M2.</title>
        <authorList>
            <person name="Hwang Y.J."/>
            <person name="Hwang C.Y."/>
        </authorList>
    </citation>
    <scope>NUCLEOTIDE SEQUENCE [LARGE SCALE GENOMIC DNA]</scope>
    <source>
        <strain evidence="2 4">M2</strain>
    </source>
</reference>
<dbReference type="Proteomes" id="UP000273778">
    <property type="component" value="Chromosome"/>
</dbReference>
<dbReference type="EMBL" id="CP034073">
    <property type="protein sequence ID" value="AZG35647.1"/>
    <property type="molecule type" value="Genomic_DNA"/>
</dbReference>
<dbReference type="EMBL" id="RKKB01000045">
    <property type="protein sequence ID" value="RPA22414.1"/>
    <property type="molecule type" value="Genomic_DNA"/>
</dbReference>
<sequence>MNKKIELLAPGGDVEAIKAAIVAGADAVYFGLDNFNARNRAINVSFDELNPLLALAHKHDCQMFLTLNIIIIETEVPALFRLLNRLVNTDIDGVIVQDLGLFYILGHYFPSLDIHASTQVTTHNSGQIEFLHQLGSSRTNLSRELTLEEIRDLTQVSHALNMATEVFVHGSNCISFSGLCYISSVHGGNSGNRGRCSQPCRDAYQPAKAAKEFPLNMKDNSSYHQLTELAEAGVDSLKIEGRIKKPHYVYTVVNTWRKQLQRYYQNQPLVDEKINLHQVFNRDFTDGYLNNNINKDMFIDNPRDNSNDYFIQLTNAKSPVEIDAVKQKIYDDKTDIIQTLDKLTSSMVIDKIPLKFTFITQENGQLDVDVTADDLRFSVRVDTHKQPASHSIDQATLTKRFSSLNNDKYRIEQLDFERFTDGTYLSYKLITELKRQIEHKLNGDKPLIEDVQVPSIVLGSNASSKEDRAAKLVVLIANDKDIELGEIADICYYLIPEKIGKHFNRLVKLFNDNQNLAPWFPSILIGDDFSQAVALLNAVQPKHIVANNTGIGFAAFNANIDWIAGPQLNLSNSFSLEALKRTFNCSGAFISNELARKQIRSIKCPEAFELHYSIYHPTLLMTSRQCFFHQVTGCKKDRVDNQCLPKCAKHASIINVKDNAFVIDKQKGSHNSLYNNHNFMNLDIVGDLAGKFTSLLVDLRDIKTSTQINGSKADFIEALRKLIAGDQAAIERLTEQVQPTISNQYTKGI</sequence>
<reference evidence="5" key="2">
    <citation type="submission" date="2018-11" db="EMBL/GenBank/DDBJ databases">
        <title>Shewanella sp. R106.</title>
        <authorList>
            <person name="Hwang Y.J."/>
            <person name="Hwang C.Y."/>
        </authorList>
    </citation>
    <scope>NUCLEOTIDE SEQUENCE [LARGE SCALE GENOMIC DNA]</scope>
    <source>
        <strain evidence="5">R106</strain>
    </source>
</reference>
<dbReference type="PANTHER" id="PTHR30217:SF10">
    <property type="entry name" value="23S RRNA 5-HYDROXYCYTIDINE C2501 SYNTHASE"/>
    <property type="match status" value="1"/>
</dbReference>
<evidence type="ECO:0000313" key="2">
    <source>
        <dbReference type="EMBL" id="AZG35647.1"/>
    </source>
</evidence>
<dbReference type="RefSeq" id="WP_124014332.1">
    <property type="nucleotide sequence ID" value="NZ_CP034073.1"/>
</dbReference>
<dbReference type="InterPro" id="IPR001539">
    <property type="entry name" value="Peptidase_U32"/>
</dbReference>
<dbReference type="InterPro" id="IPR020988">
    <property type="entry name" value="Pept_U32_collagenase"/>
</dbReference>
<organism evidence="3 5">
    <name type="scientific">Shewanella psychromarinicola</name>
    <dbReference type="NCBI Taxonomy" id="2487742"/>
    <lineage>
        <taxon>Bacteria</taxon>
        <taxon>Pseudomonadati</taxon>
        <taxon>Pseudomonadota</taxon>
        <taxon>Gammaproteobacteria</taxon>
        <taxon>Alteromonadales</taxon>
        <taxon>Shewanellaceae</taxon>
        <taxon>Shewanella</taxon>
    </lineage>
</organism>
<evidence type="ECO:0000313" key="3">
    <source>
        <dbReference type="EMBL" id="RPA22414.1"/>
    </source>
</evidence>
<dbReference type="OrthoDB" id="9807498at2"/>
<evidence type="ECO:0000259" key="1">
    <source>
        <dbReference type="Pfam" id="PF12392"/>
    </source>
</evidence>
<dbReference type="PANTHER" id="PTHR30217">
    <property type="entry name" value="PEPTIDASE U32 FAMILY"/>
    <property type="match status" value="1"/>
</dbReference>